<name>A0A385SXP0_9BACT</name>
<evidence type="ECO:0000313" key="2">
    <source>
        <dbReference type="Proteomes" id="UP000266183"/>
    </source>
</evidence>
<dbReference type="Proteomes" id="UP000266183">
    <property type="component" value="Chromosome"/>
</dbReference>
<dbReference type="PANTHER" id="PTHR36849">
    <property type="entry name" value="CYTOPLASMIC PROTEIN-RELATED"/>
    <property type="match status" value="1"/>
</dbReference>
<organism evidence="1 2">
    <name type="scientific">Chryseolinea soli</name>
    <dbReference type="NCBI Taxonomy" id="2321403"/>
    <lineage>
        <taxon>Bacteria</taxon>
        <taxon>Pseudomonadati</taxon>
        <taxon>Bacteroidota</taxon>
        <taxon>Cytophagia</taxon>
        <taxon>Cytophagales</taxon>
        <taxon>Fulvivirgaceae</taxon>
        <taxon>Chryseolinea</taxon>
    </lineage>
</organism>
<keyword evidence="2" id="KW-1185">Reference proteome</keyword>
<dbReference type="AlphaFoldDB" id="A0A385SXP0"/>
<dbReference type="OrthoDB" id="9790745at2"/>
<dbReference type="EMBL" id="CP032382">
    <property type="protein sequence ID" value="AYB35652.1"/>
    <property type="molecule type" value="Genomic_DNA"/>
</dbReference>
<dbReference type="PANTHER" id="PTHR36849:SF1">
    <property type="entry name" value="CYTOPLASMIC PROTEIN"/>
    <property type="match status" value="1"/>
</dbReference>
<accession>A0A385SXP0</accession>
<dbReference type="KEGG" id="chk:D4L85_21485"/>
<protein>
    <submittedName>
        <fullName evidence="1">DUF488 family protein</fullName>
    </submittedName>
</protein>
<dbReference type="Pfam" id="PF22752">
    <property type="entry name" value="DUF488-N3i"/>
    <property type="match status" value="1"/>
</dbReference>
<reference evidence="2" key="1">
    <citation type="submission" date="2018-09" db="EMBL/GenBank/DDBJ databases">
        <title>Chryseolinea sp. KIS68-18 isolated from soil.</title>
        <authorList>
            <person name="Weon H.-Y."/>
            <person name="Kwon S.-W."/>
            <person name="Lee S.A."/>
        </authorList>
    </citation>
    <scope>NUCLEOTIDE SEQUENCE [LARGE SCALE GENOMIC DNA]</scope>
    <source>
        <strain evidence="2">KIS68-18</strain>
    </source>
</reference>
<dbReference type="InterPro" id="IPR052552">
    <property type="entry name" value="YeaO-like"/>
</dbReference>
<proteinExistence type="predicted"/>
<gene>
    <name evidence="1" type="ORF">D4L85_21485</name>
</gene>
<evidence type="ECO:0000313" key="1">
    <source>
        <dbReference type="EMBL" id="AYB35652.1"/>
    </source>
</evidence>
<sequence length="111" mass="12908">MAIKRVYEPFSKTDGYRILVDRLWPRGIKKEDAHVDQWLKEIAPSTALRKWFNHEPEKWKSFLTKYKAELKGSAALDELLALLKQHKTVTLLYGAKDEQHNQAVALTKFIG</sequence>